<dbReference type="EMBL" id="JH767133">
    <property type="protein sequence ID" value="EQC42185.1"/>
    <property type="molecule type" value="Genomic_DNA"/>
</dbReference>
<dbReference type="InterPro" id="IPR008271">
    <property type="entry name" value="Ser/Thr_kinase_AS"/>
</dbReference>
<sequence length="726" mass="79965">MQWAHSLLLLIAAATAADDIRLGARNATNSIAHVTEATFTTQCDGVTFRPDPSFVEPDQRSCVVYPNGTVWRGANKTTASIFREKTGNIKNTVTAGSLHIDYVAFLPNQAPVTVLANLGISRLNTSLRRDSEGIRLETAALYVPDNQITDLSVTFASAMLLLDARNNQVTRVNLNASGLTTLWLSGNPLTETAFEASPLPPSLVEITMSYTKLTSVPTGVLLPSLQRLRASNNSISTIKDIHWPPGMTEITLENNSISTIIANFPATLTTLGLFGNPITAIYANASQFEILQKLSNWAGSSDMRPVLGSTLGGADCHGHIGVQYITPRIGICILGNDKAASLSTVVGVGIGVFIFVLLSLLAVIRLRRAKKKSTQWWYHETDDPMPVDVVETSRLQHDARFDDQLQQVRIPVTDLQRDVVLARGGFGVVYLGTLRKKEKVAMKRLLPNFMASARAIDEFLHEIRLYSSLSHAHIVGFKGVTWSNVRNITIVMEYMPYSDVWSLLLKNKWVTSWFTKMQHDAMRGRTTMGMVKGPEFGVSKLDVAKAIASALTYLHGLETPVIHRDLKTRNVLLGAHYEAKLTDFGTSRFRADDLTMTAEIGTAAWIAPEVLKGVRYTEKADIYSFGVMMSELDTTEIPYANLFLEPGSTLTLARTRIAMLVVNGELRPRFRAQCPNKIARVARRCLAFDPAQRPTATELLALLSECMPPRNDESGSLFSSDFLRGH</sequence>
<dbReference type="InterPro" id="IPR051681">
    <property type="entry name" value="Ser/Thr_Kinases-Pseudokinases"/>
</dbReference>
<name>T0R6V8_SAPDV</name>
<dbReference type="Pfam" id="PF07714">
    <property type="entry name" value="PK_Tyr_Ser-Thr"/>
    <property type="match status" value="1"/>
</dbReference>
<evidence type="ECO:0000256" key="2">
    <source>
        <dbReference type="SAM" id="SignalP"/>
    </source>
</evidence>
<dbReference type="InterPro" id="IPR000719">
    <property type="entry name" value="Prot_kinase_dom"/>
</dbReference>
<dbReference type="SUPFAM" id="SSF52058">
    <property type="entry name" value="L domain-like"/>
    <property type="match status" value="1"/>
</dbReference>
<dbReference type="GO" id="GO:0004674">
    <property type="term" value="F:protein serine/threonine kinase activity"/>
    <property type="evidence" value="ECO:0007669"/>
    <property type="project" value="TreeGrafter"/>
</dbReference>
<proteinExistence type="predicted"/>
<dbReference type="GO" id="GO:0005524">
    <property type="term" value="F:ATP binding"/>
    <property type="evidence" value="ECO:0007669"/>
    <property type="project" value="InterPro"/>
</dbReference>
<evidence type="ECO:0000313" key="5">
    <source>
        <dbReference type="Proteomes" id="UP000030762"/>
    </source>
</evidence>
<feature type="transmembrane region" description="Helical" evidence="1">
    <location>
        <begin position="342"/>
        <end position="364"/>
    </location>
</feature>
<keyword evidence="5" id="KW-1185">Reference proteome</keyword>
<dbReference type="PANTHER" id="PTHR44329:SF214">
    <property type="entry name" value="PROTEIN KINASE DOMAIN-CONTAINING PROTEIN"/>
    <property type="match status" value="1"/>
</dbReference>
<keyword evidence="4" id="KW-0808">Transferase</keyword>
<dbReference type="STRING" id="1156394.T0R6V8"/>
<protein>
    <submittedName>
        <fullName evidence="4">TKL protein kinase</fullName>
    </submittedName>
</protein>
<dbReference type="Gene3D" id="1.10.510.10">
    <property type="entry name" value="Transferase(Phosphotransferase) domain 1"/>
    <property type="match status" value="2"/>
</dbReference>
<dbReference type="PANTHER" id="PTHR44329">
    <property type="entry name" value="SERINE/THREONINE-PROTEIN KINASE TNNI3K-RELATED"/>
    <property type="match status" value="1"/>
</dbReference>
<dbReference type="Proteomes" id="UP000030762">
    <property type="component" value="Unassembled WGS sequence"/>
</dbReference>
<evidence type="ECO:0000259" key="3">
    <source>
        <dbReference type="PROSITE" id="PS50011"/>
    </source>
</evidence>
<gene>
    <name evidence="4" type="ORF">SDRG_01024</name>
</gene>
<feature type="signal peptide" evidence="2">
    <location>
        <begin position="1"/>
        <end position="17"/>
    </location>
</feature>
<organism evidence="4 5">
    <name type="scientific">Saprolegnia diclina (strain VS20)</name>
    <dbReference type="NCBI Taxonomy" id="1156394"/>
    <lineage>
        <taxon>Eukaryota</taxon>
        <taxon>Sar</taxon>
        <taxon>Stramenopiles</taxon>
        <taxon>Oomycota</taxon>
        <taxon>Saprolegniomycetes</taxon>
        <taxon>Saprolegniales</taxon>
        <taxon>Saprolegniaceae</taxon>
        <taxon>Saprolegnia</taxon>
    </lineage>
</organism>
<keyword evidence="1" id="KW-0812">Transmembrane</keyword>
<dbReference type="InterPro" id="IPR001245">
    <property type="entry name" value="Ser-Thr/Tyr_kinase_cat_dom"/>
</dbReference>
<evidence type="ECO:0000256" key="1">
    <source>
        <dbReference type="SAM" id="Phobius"/>
    </source>
</evidence>
<reference evidence="4 5" key="1">
    <citation type="submission" date="2012-04" db="EMBL/GenBank/DDBJ databases">
        <title>The Genome Sequence of Saprolegnia declina VS20.</title>
        <authorList>
            <consortium name="The Broad Institute Genome Sequencing Platform"/>
            <person name="Russ C."/>
            <person name="Nusbaum C."/>
            <person name="Tyler B."/>
            <person name="van West P."/>
            <person name="Dieguez-Uribeondo J."/>
            <person name="de Bruijn I."/>
            <person name="Tripathy S."/>
            <person name="Jiang R."/>
            <person name="Young S.K."/>
            <person name="Zeng Q."/>
            <person name="Gargeya S."/>
            <person name="Fitzgerald M."/>
            <person name="Haas B."/>
            <person name="Abouelleil A."/>
            <person name="Alvarado L."/>
            <person name="Arachchi H.M."/>
            <person name="Berlin A."/>
            <person name="Chapman S.B."/>
            <person name="Goldberg J."/>
            <person name="Griggs A."/>
            <person name="Gujja S."/>
            <person name="Hansen M."/>
            <person name="Howarth C."/>
            <person name="Imamovic A."/>
            <person name="Larimer J."/>
            <person name="McCowen C."/>
            <person name="Montmayeur A."/>
            <person name="Murphy C."/>
            <person name="Neiman D."/>
            <person name="Pearson M."/>
            <person name="Priest M."/>
            <person name="Roberts A."/>
            <person name="Saif S."/>
            <person name="Shea T."/>
            <person name="Sisk P."/>
            <person name="Sykes S."/>
            <person name="Wortman J."/>
            <person name="Nusbaum C."/>
            <person name="Birren B."/>
        </authorList>
    </citation>
    <scope>NUCLEOTIDE SEQUENCE [LARGE SCALE GENOMIC DNA]</scope>
    <source>
        <strain evidence="4 5">VS20</strain>
    </source>
</reference>
<dbReference type="InterPro" id="IPR011009">
    <property type="entry name" value="Kinase-like_dom_sf"/>
</dbReference>
<dbReference type="SUPFAM" id="SSF56112">
    <property type="entry name" value="Protein kinase-like (PK-like)"/>
    <property type="match status" value="1"/>
</dbReference>
<dbReference type="AlphaFoldDB" id="T0R6V8"/>
<dbReference type="PROSITE" id="PS00108">
    <property type="entry name" value="PROTEIN_KINASE_ST"/>
    <property type="match status" value="1"/>
</dbReference>
<keyword evidence="1" id="KW-1133">Transmembrane helix</keyword>
<dbReference type="SMART" id="SM00220">
    <property type="entry name" value="S_TKc"/>
    <property type="match status" value="1"/>
</dbReference>
<dbReference type="Gene3D" id="3.80.10.10">
    <property type="entry name" value="Ribonuclease Inhibitor"/>
    <property type="match status" value="1"/>
</dbReference>
<feature type="chain" id="PRO_5004583766" evidence="2">
    <location>
        <begin position="18"/>
        <end position="726"/>
    </location>
</feature>
<keyword evidence="4" id="KW-0418">Kinase</keyword>
<feature type="domain" description="Protein kinase" evidence="3">
    <location>
        <begin position="415"/>
        <end position="707"/>
    </location>
</feature>
<keyword evidence="1" id="KW-0472">Membrane</keyword>
<dbReference type="InterPro" id="IPR032675">
    <property type="entry name" value="LRR_dom_sf"/>
</dbReference>
<dbReference type="InParanoid" id="T0R6V8"/>
<dbReference type="OMA" id="FMASARA"/>
<dbReference type="eggNOG" id="KOG0192">
    <property type="taxonomic scope" value="Eukaryota"/>
</dbReference>
<keyword evidence="2" id="KW-0732">Signal</keyword>
<dbReference type="GeneID" id="19941751"/>
<dbReference type="OrthoDB" id="4062651at2759"/>
<accession>T0R6V8</accession>
<evidence type="ECO:0000313" key="4">
    <source>
        <dbReference type="EMBL" id="EQC42185.1"/>
    </source>
</evidence>
<dbReference type="PROSITE" id="PS50011">
    <property type="entry name" value="PROTEIN_KINASE_DOM"/>
    <property type="match status" value="1"/>
</dbReference>
<dbReference type="VEuPathDB" id="FungiDB:SDRG_01024"/>
<dbReference type="RefSeq" id="XP_008604754.1">
    <property type="nucleotide sequence ID" value="XM_008606532.1"/>
</dbReference>